<evidence type="ECO:0000313" key="3">
    <source>
        <dbReference type="Proteomes" id="UP001548590"/>
    </source>
</evidence>
<gene>
    <name evidence="2" type="ORF">ABVT11_07125</name>
</gene>
<organism evidence="2 3">
    <name type="scientific">Uliginosibacterium paludis</name>
    <dbReference type="NCBI Taxonomy" id="1615952"/>
    <lineage>
        <taxon>Bacteria</taxon>
        <taxon>Pseudomonadati</taxon>
        <taxon>Pseudomonadota</taxon>
        <taxon>Betaproteobacteria</taxon>
        <taxon>Rhodocyclales</taxon>
        <taxon>Zoogloeaceae</taxon>
        <taxon>Uliginosibacterium</taxon>
    </lineage>
</organism>
<dbReference type="PANTHER" id="PTHR35813">
    <property type="entry name" value="INNER MEMBRANE PROTEIN YBAN"/>
    <property type="match status" value="1"/>
</dbReference>
<dbReference type="RefSeq" id="WP_345925194.1">
    <property type="nucleotide sequence ID" value="NZ_JBDIVF010000002.1"/>
</dbReference>
<dbReference type="PANTHER" id="PTHR35813:SF1">
    <property type="entry name" value="INNER MEMBRANE PROTEIN YBAN"/>
    <property type="match status" value="1"/>
</dbReference>
<evidence type="ECO:0000313" key="2">
    <source>
        <dbReference type="EMBL" id="MET1489595.1"/>
    </source>
</evidence>
<dbReference type="PIRSF" id="PIRSF016789">
    <property type="entry name" value="DUF454"/>
    <property type="match status" value="1"/>
</dbReference>
<keyword evidence="1" id="KW-0812">Transmembrane</keyword>
<sequence>MMRLLLWRLLAIAALILGLIGIVLPGLPTVPFVILAAWAGGRGWPALEAWLLAHPRWGPPIRNWREHGAMPRRAKWLSSLMMAVSAALLLASPAPLPVRVGVPMLMLAVAIWIWRRPEA</sequence>
<dbReference type="Proteomes" id="UP001548590">
    <property type="component" value="Unassembled WGS sequence"/>
</dbReference>
<protein>
    <submittedName>
        <fullName evidence="2">YbaN family protein</fullName>
    </submittedName>
</protein>
<proteinExistence type="predicted"/>
<name>A0ABV2CNV2_9RHOO</name>
<accession>A0ABV2CNV2</accession>
<evidence type="ECO:0000256" key="1">
    <source>
        <dbReference type="SAM" id="Phobius"/>
    </source>
</evidence>
<comment type="caution">
    <text evidence="2">The sequence shown here is derived from an EMBL/GenBank/DDBJ whole genome shotgun (WGS) entry which is preliminary data.</text>
</comment>
<keyword evidence="1" id="KW-0472">Membrane</keyword>
<dbReference type="InterPro" id="IPR007401">
    <property type="entry name" value="DUF454"/>
</dbReference>
<keyword evidence="3" id="KW-1185">Reference proteome</keyword>
<dbReference type="Pfam" id="PF04304">
    <property type="entry name" value="DUF454"/>
    <property type="match status" value="1"/>
</dbReference>
<dbReference type="EMBL" id="JBEWLZ010000003">
    <property type="protein sequence ID" value="MET1489595.1"/>
    <property type="molecule type" value="Genomic_DNA"/>
</dbReference>
<reference evidence="2 3" key="1">
    <citation type="submission" date="2024-07" db="EMBL/GenBank/DDBJ databases">
        <title>Uliginosibacterium paludis KCTC:42655.</title>
        <authorList>
            <person name="Kim M.K."/>
        </authorList>
    </citation>
    <scope>NUCLEOTIDE SEQUENCE [LARGE SCALE GENOMIC DNA]</scope>
    <source>
        <strain evidence="2 3">KCTC 42655</strain>
    </source>
</reference>
<feature type="transmembrane region" description="Helical" evidence="1">
    <location>
        <begin position="96"/>
        <end position="114"/>
    </location>
</feature>
<keyword evidence="1" id="KW-1133">Transmembrane helix</keyword>